<name>A0A068NRM0_FIMGI</name>
<organism evidence="1 2">
    <name type="scientific">Fimbriimonas ginsengisoli Gsoil 348</name>
    <dbReference type="NCBI Taxonomy" id="661478"/>
    <lineage>
        <taxon>Bacteria</taxon>
        <taxon>Bacillati</taxon>
        <taxon>Armatimonadota</taxon>
        <taxon>Fimbriimonadia</taxon>
        <taxon>Fimbriimonadales</taxon>
        <taxon>Fimbriimonadaceae</taxon>
        <taxon>Fimbriimonas</taxon>
    </lineage>
</organism>
<protein>
    <submittedName>
        <fullName evidence="1">Uncharacterized protein</fullName>
    </submittedName>
</protein>
<accession>A0A068NRM0</accession>
<evidence type="ECO:0000313" key="1">
    <source>
        <dbReference type="EMBL" id="AIE86188.1"/>
    </source>
</evidence>
<dbReference type="HOGENOM" id="CLU_968911_0_0_0"/>
<reference evidence="1 2" key="1">
    <citation type="journal article" date="2014" name="PLoS ONE">
        <title>The first complete genome sequence of the class fimbriimonadia in the phylum armatimonadetes.</title>
        <authorList>
            <person name="Hu Z.Y."/>
            <person name="Wang Y.Z."/>
            <person name="Im W.T."/>
            <person name="Wang S.Y."/>
            <person name="Zhao G.P."/>
            <person name="Zheng H.J."/>
            <person name="Quan Z.X."/>
        </authorList>
    </citation>
    <scope>NUCLEOTIDE SEQUENCE [LARGE SCALE GENOMIC DNA]</scope>
    <source>
        <strain evidence="1">Gsoil 348</strain>
    </source>
</reference>
<dbReference type="RefSeq" id="WP_025225272.1">
    <property type="nucleotide sequence ID" value="NZ_CP007139.1"/>
</dbReference>
<gene>
    <name evidence="1" type="ORF">OP10G_2820</name>
</gene>
<keyword evidence="2" id="KW-1185">Reference proteome</keyword>
<dbReference type="KEGG" id="fgi:OP10G_2820"/>
<sequence>MVLPALIIGLAISAAGCQNKPTAAPPAAPTLVEADLPTGTKIQGMLAKQLESGVDDEGSVVPMIVAADVKDSAGHVLIPKGTPMQGHVTWSRREGTLGSLVNRPARLKFAFDTTVAADGQPVDICADPNKVDEPFELNRGNTGIAGAAVELDSVPLDSRDETTLTAMTQLFENGDARDLESAEGRARLQALAEKLRLPGLQNLAQQNDVGKVRGLLDQLRKGNSLARLAPAAMDGPMTMAAVMEMSQLAQKVNDRLNKASHGRNIKAYIGTPVVAYVKAPLKVKVQS</sequence>
<evidence type="ECO:0000313" key="2">
    <source>
        <dbReference type="Proteomes" id="UP000027982"/>
    </source>
</evidence>
<dbReference type="AlphaFoldDB" id="A0A068NRM0"/>
<proteinExistence type="predicted"/>
<dbReference type="EMBL" id="CP007139">
    <property type="protein sequence ID" value="AIE86188.1"/>
    <property type="molecule type" value="Genomic_DNA"/>
</dbReference>
<dbReference type="Proteomes" id="UP000027982">
    <property type="component" value="Chromosome"/>
</dbReference>